<dbReference type="AlphaFoldDB" id="A0A1H0DZI6"/>
<organism evidence="2 3">
    <name type="scientific">Streptomyces wuyuanensis</name>
    <dbReference type="NCBI Taxonomy" id="1196353"/>
    <lineage>
        <taxon>Bacteria</taxon>
        <taxon>Bacillati</taxon>
        <taxon>Actinomycetota</taxon>
        <taxon>Actinomycetes</taxon>
        <taxon>Kitasatosporales</taxon>
        <taxon>Streptomycetaceae</taxon>
        <taxon>Streptomyces</taxon>
    </lineage>
</organism>
<evidence type="ECO:0000313" key="2">
    <source>
        <dbReference type="EMBL" id="SDN75560.1"/>
    </source>
</evidence>
<accession>A0A1H0DZI6</accession>
<dbReference type="STRING" id="1196353.SAMN05444921_13811"/>
<keyword evidence="3" id="KW-1185">Reference proteome</keyword>
<protein>
    <recommendedName>
        <fullName evidence="1">MmyB-like transcription regulator ligand binding domain-containing protein</fullName>
    </recommendedName>
</protein>
<evidence type="ECO:0000313" key="3">
    <source>
        <dbReference type="Proteomes" id="UP000199063"/>
    </source>
</evidence>
<dbReference type="Pfam" id="PF17765">
    <property type="entry name" value="MLTR_LBD"/>
    <property type="match status" value="1"/>
</dbReference>
<evidence type="ECO:0000259" key="1">
    <source>
        <dbReference type="Pfam" id="PF17765"/>
    </source>
</evidence>
<sequence>MPAEAPPAPAARLLELHCQTLVDPDRSQRLVVFTAVPGSESHAGLRLLSA</sequence>
<feature type="domain" description="MmyB-like transcription regulator ligand binding" evidence="1">
    <location>
        <begin position="9"/>
        <end position="48"/>
    </location>
</feature>
<name>A0A1H0DZI6_9ACTN</name>
<dbReference type="InterPro" id="IPR041413">
    <property type="entry name" value="MLTR_LBD"/>
</dbReference>
<dbReference type="EMBL" id="FNHI01000038">
    <property type="protein sequence ID" value="SDN75560.1"/>
    <property type="molecule type" value="Genomic_DNA"/>
</dbReference>
<gene>
    <name evidence="2" type="ORF">SAMN05444921_13811</name>
</gene>
<reference evidence="3" key="1">
    <citation type="submission" date="2016-10" db="EMBL/GenBank/DDBJ databases">
        <authorList>
            <person name="Varghese N."/>
            <person name="Submissions S."/>
        </authorList>
    </citation>
    <scope>NUCLEOTIDE SEQUENCE [LARGE SCALE GENOMIC DNA]</scope>
    <source>
        <strain evidence="3">CGMCC 4.7042</strain>
    </source>
</reference>
<dbReference type="Proteomes" id="UP000199063">
    <property type="component" value="Unassembled WGS sequence"/>
</dbReference>
<proteinExistence type="predicted"/>